<sequence>MTGRAKRSPAADDEGETPARRTGRAASAPASTRLTANLNPATMTALHRLAATEGVTVTEAVRRLVGYGDVIYQAIKFDGDDVLIRRGDTYERIVIV</sequence>
<organism evidence="2 3">
    <name type="scientific">Kutzneria chonburiensis</name>
    <dbReference type="NCBI Taxonomy" id="1483604"/>
    <lineage>
        <taxon>Bacteria</taxon>
        <taxon>Bacillati</taxon>
        <taxon>Actinomycetota</taxon>
        <taxon>Actinomycetes</taxon>
        <taxon>Pseudonocardiales</taxon>
        <taxon>Pseudonocardiaceae</taxon>
        <taxon>Kutzneria</taxon>
    </lineage>
</organism>
<name>A0ABV6N0W9_9PSEU</name>
<evidence type="ECO:0000313" key="2">
    <source>
        <dbReference type="EMBL" id="MFC0546204.1"/>
    </source>
</evidence>
<dbReference type="RefSeq" id="WP_273943242.1">
    <property type="nucleotide sequence ID" value="NZ_CP097263.1"/>
</dbReference>
<feature type="region of interest" description="Disordered" evidence="1">
    <location>
        <begin position="1"/>
        <end position="36"/>
    </location>
</feature>
<evidence type="ECO:0000256" key="1">
    <source>
        <dbReference type="SAM" id="MobiDB-lite"/>
    </source>
</evidence>
<keyword evidence="3" id="KW-1185">Reference proteome</keyword>
<gene>
    <name evidence="2" type="ORF">ACFFH7_32135</name>
</gene>
<comment type="caution">
    <text evidence="2">The sequence shown here is derived from an EMBL/GenBank/DDBJ whole genome shotgun (WGS) entry which is preliminary data.</text>
</comment>
<protein>
    <submittedName>
        <fullName evidence="2">Uncharacterized protein</fullName>
    </submittedName>
</protein>
<dbReference type="EMBL" id="JBHLUD010000011">
    <property type="protein sequence ID" value="MFC0546204.1"/>
    <property type="molecule type" value="Genomic_DNA"/>
</dbReference>
<proteinExistence type="predicted"/>
<dbReference type="Proteomes" id="UP001589810">
    <property type="component" value="Unassembled WGS sequence"/>
</dbReference>
<evidence type="ECO:0000313" key="3">
    <source>
        <dbReference type="Proteomes" id="UP001589810"/>
    </source>
</evidence>
<accession>A0ABV6N0W9</accession>
<reference evidence="2 3" key="1">
    <citation type="submission" date="2024-09" db="EMBL/GenBank/DDBJ databases">
        <authorList>
            <person name="Sun Q."/>
            <person name="Mori K."/>
        </authorList>
    </citation>
    <scope>NUCLEOTIDE SEQUENCE [LARGE SCALE GENOMIC DNA]</scope>
    <source>
        <strain evidence="2 3">TBRC 1432</strain>
    </source>
</reference>